<sequence length="537" mass="60496">MATADFQESDMNDAEYDFVCQNCASEGLNVEAEYFCKDCAKYVCTNHKNNVHAGHMIPRKSENELAKCYLHNSEFIMFCQTHQELCCDKCLEQNHRSCSDLEFLFVMIAKDKITNENVIKQQAEAKITLEELSKYRKPYNMQKDRIEESAKTAITEIKVFRRNIDTVLDALEKESIDSVNSLKDELTIELQQNINHLLALQGELYNTMTTLIPHSRHELLEYIRFNKVRDIVRKSYSHITDVMTKPANEIEFKAKTNIVQRLANEINLGEAFRYIASIIKKTENYKVKLKDDERTCEINGVCELEDGLLALTDCSNNRLKIMDSGFQLVGVANLSSAPQDICSMGDNKIAVALSENTIQYLEVLNTKIQTLGTIKLEEPCSGIAYHADNLYVASKTVLNMYNTSGYRVKKLYEDNVTPGSVNLCKVNNKGTLIYITGIGQSQIMQLDWSDGQAKPLKQVSLTDPRGLCITEIGNVLVCDRGSNSIMLVNGTNISTLIGSTDCPNMPVAVCYTRTNPCLIIGSSSRNSIRVIRLNEVI</sequence>
<reference evidence="1" key="2">
    <citation type="submission" date="2020-11" db="EMBL/GenBank/DDBJ databases">
        <authorList>
            <person name="McCartney M.A."/>
            <person name="Auch B."/>
            <person name="Kono T."/>
            <person name="Mallez S."/>
            <person name="Becker A."/>
            <person name="Gohl D.M."/>
            <person name="Silverstein K.A.T."/>
            <person name="Koren S."/>
            <person name="Bechman K.B."/>
            <person name="Herman A."/>
            <person name="Abrahante J.E."/>
            <person name="Garbe J."/>
        </authorList>
    </citation>
    <scope>NUCLEOTIDE SEQUENCE</scope>
    <source>
        <strain evidence="1">Duluth1</strain>
        <tissue evidence="1">Whole animal</tissue>
    </source>
</reference>
<dbReference type="InterPro" id="IPR047153">
    <property type="entry name" value="TRIM45/56/19-like"/>
</dbReference>
<dbReference type="OrthoDB" id="6218145at2759"/>
<dbReference type="Gene3D" id="3.30.160.60">
    <property type="entry name" value="Classic Zinc Finger"/>
    <property type="match status" value="1"/>
</dbReference>
<accession>A0A9D4E5F1</accession>
<protein>
    <recommendedName>
        <fullName evidence="3">B box-type domain-containing protein</fullName>
    </recommendedName>
</protein>
<gene>
    <name evidence="1" type="ORF">DPMN_174867</name>
</gene>
<name>A0A9D4E5F1_DREPO</name>
<dbReference type="PANTHER" id="PTHR25462">
    <property type="entry name" value="BONUS, ISOFORM C-RELATED"/>
    <property type="match status" value="1"/>
</dbReference>
<dbReference type="AlphaFoldDB" id="A0A9D4E5F1"/>
<dbReference type="Proteomes" id="UP000828390">
    <property type="component" value="Unassembled WGS sequence"/>
</dbReference>
<dbReference type="EMBL" id="JAIWYP010000009">
    <property type="protein sequence ID" value="KAH3773506.1"/>
    <property type="molecule type" value="Genomic_DNA"/>
</dbReference>
<comment type="caution">
    <text evidence="1">The sequence shown here is derived from an EMBL/GenBank/DDBJ whole genome shotgun (WGS) entry which is preliminary data.</text>
</comment>
<dbReference type="PANTHER" id="PTHR25462:SF307">
    <property type="entry name" value="TRIPARTITE MOTIF-CONTAINING PROTEIN 45"/>
    <property type="match status" value="1"/>
</dbReference>
<dbReference type="SUPFAM" id="SSF75011">
    <property type="entry name" value="3-carboxy-cis,cis-mucoante lactonizing enzyme"/>
    <property type="match status" value="1"/>
</dbReference>
<keyword evidence="2" id="KW-1185">Reference proteome</keyword>
<dbReference type="InterPro" id="IPR011042">
    <property type="entry name" value="6-blade_b-propeller_TolB-like"/>
</dbReference>
<evidence type="ECO:0000313" key="1">
    <source>
        <dbReference type="EMBL" id="KAH3773506.1"/>
    </source>
</evidence>
<dbReference type="Gene3D" id="2.120.10.30">
    <property type="entry name" value="TolB, C-terminal domain"/>
    <property type="match status" value="1"/>
</dbReference>
<evidence type="ECO:0008006" key="3">
    <source>
        <dbReference type="Google" id="ProtNLM"/>
    </source>
</evidence>
<evidence type="ECO:0000313" key="2">
    <source>
        <dbReference type="Proteomes" id="UP000828390"/>
    </source>
</evidence>
<organism evidence="1 2">
    <name type="scientific">Dreissena polymorpha</name>
    <name type="common">Zebra mussel</name>
    <name type="synonym">Mytilus polymorpha</name>
    <dbReference type="NCBI Taxonomy" id="45954"/>
    <lineage>
        <taxon>Eukaryota</taxon>
        <taxon>Metazoa</taxon>
        <taxon>Spiralia</taxon>
        <taxon>Lophotrochozoa</taxon>
        <taxon>Mollusca</taxon>
        <taxon>Bivalvia</taxon>
        <taxon>Autobranchia</taxon>
        <taxon>Heteroconchia</taxon>
        <taxon>Euheterodonta</taxon>
        <taxon>Imparidentia</taxon>
        <taxon>Neoheterodontei</taxon>
        <taxon>Myida</taxon>
        <taxon>Dreissenoidea</taxon>
        <taxon>Dreissenidae</taxon>
        <taxon>Dreissena</taxon>
    </lineage>
</organism>
<reference evidence="1" key="1">
    <citation type="journal article" date="2019" name="bioRxiv">
        <title>The Genome of the Zebra Mussel, Dreissena polymorpha: A Resource for Invasive Species Research.</title>
        <authorList>
            <person name="McCartney M.A."/>
            <person name="Auch B."/>
            <person name="Kono T."/>
            <person name="Mallez S."/>
            <person name="Zhang Y."/>
            <person name="Obille A."/>
            <person name="Becker A."/>
            <person name="Abrahante J.E."/>
            <person name="Garbe J."/>
            <person name="Badalamenti J.P."/>
            <person name="Herman A."/>
            <person name="Mangelson H."/>
            <person name="Liachko I."/>
            <person name="Sullivan S."/>
            <person name="Sone E.D."/>
            <person name="Koren S."/>
            <person name="Silverstein K.A.T."/>
            <person name="Beckman K.B."/>
            <person name="Gohl D.M."/>
        </authorList>
    </citation>
    <scope>NUCLEOTIDE SEQUENCE</scope>
    <source>
        <strain evidence="1">Duluth1</strain>
        <tissue evidence="1">Whole animal</tissue>
    </source>
</reference>
<proteinExistence type="predicted"/>